<reference evidence="2 3" key="1">
    <citation type="submission" date="2020-08" db="EMBL/GenBank/DDBJ databases">
        <title>Sequencing the genomes of 1000 actinobacteria strains.</title>
        <authorList>
            <person name="Klenk H.-P."/>
        </authorList>
    </citation>
    <scope>NUCLEOTIDE SEQUENCE [LARGE SCALE GENOMIC DNA]</scope>
    <source>
        <strain evidence="2 3">DSM 45518</strain>
    </source>
</reference>
<dbReference type="Proteomes" id="UP000542742">
    <property type="component" value="Unassembled WGS sequence"/>
</dbReference>
<keyword evidence="1" id="KW-0812">Transmembrane</keyword>
<dbReference type="EMBL" id="JACHMF010000001">
    <property type="protein sequence ID" value="MBB4691748.1"/>
    <property type="molecule type" value="Genomic_DNA"/>
</dbReference>
<organism evidence="2 3">
    <name type="scientific">Paractinoplanes abujensis</name>
    <dbReference type="NCBI Taxonomy" id="882441"/>
    <lineage>
        <taxon>Bacteria</taxon>
        <taxon>Bacillati</taxon>
        <taxon>Actinomycetota</taxon>
        <taxon>Actinomycetes</taxon>
        <taxon>Micromonosporales</taxon>
        <taxon>Micromonosporaceae</taxon>
        <taxon>Paractinoplanes</taxon>
    </lineage>
</organism>
<evidence type="ECO:0000256" key="1">
    <source>
        <dbReference type="SAM" id="Phobius"/>
    </source>
</evidence>
<evidence type="ECO:0000313" key="3">
    <source>
        <dbReference type="Proteomes" id="UP000542742"/>
    </source>
</evidence>
<evidence type="ECO:0000313" key="2">
    <source>
        <dbReference type="EMBL" id="MBB4691748.1"/>
    </source>
</evidence>
<feature type="transmembrane region" description="Helical" evidence="1">
    <location>
        <begin position="38"/>
        <end position="58"/>
    </location>
</feature>
<keyword evidence="1" id="KW-1133">Transmembrane helix</keyword>
<accession>A0A7W7FZ65</accession>
<feature type="transmembrane region" description="Helical" evidence="1">
    <location>
        <begin position="65"/>
        <end position="85"/>
    </location>
</feature>
<keyword evidence="3" id="KW-1185">Reference proteome</keyword>
<sequence length="99" mass="10613">MLVAWRRTWHVPVTRTLLGWAALPAARNSVFDLAVDQLTLGTVAAIEFLPVVVLAACAARTRRTLAALIVAAGGVYLLTDVRLVASPWPTRFCSPSPSS</sequence>
<name>A0A7W7FZ65_9ACTN</name>
<protein>
    <submittedName>
        <fullName evidence="2">Threonine/homoserine efflux transporter RhtA</fullName>
    </submittedName>
</protein>
<gene>
    <name evidence="2" type="ORF">BKA14_001896</name>
</gene>
<proteinExistence type="predicted"/>
<keyword evidence="1" id="KW-0472">Membrane</keyword>
<comment type="caution">
    <text evidence="2">The sequence shown here is derived from an EMBL/GenBank/DDBJ whole genome shotgun (WGS) entry which is preliminary data.</text>
</comment>
<dbReference type="AlphaFoldDB" id="A0A7W7FZ65"/>